<feature type="compositionally biased region" description="Polar residues" evidence="7">
    <location>
        <begin position="885"/>
        <end position="894"/>
    </location>
</feature>
<dbReference type="InterPro" id="IPR001138">
    <property type="entry name" value="Zn2Cys6_DnaBD"/>
</dbReference>
<feature type="compositionally biased region" description="Low complexity" evidence="7">
    <location>
        <begin position="298"/>
        <end position="314"/>
    </location>
</feature>
<organism evidence="9 10">
    <name type="scientific">Psilocybe cf. subviscida</name>
    <dbReference type="NCBI Taxonomy" id="2480587"/>
    <lineage>
        <taxon>Eukaryota</taxon>
        <taxon>Fungi</taxon>
        <taxon>Dikarya</taxon>
        <taxon>Basidiomycota</taxon>
        <taxon>Agaricomycotina</taxon>
        <taxon>Agaricomycetes</taxon>
        <taxon>Agaricomycetidae</taxon>
        <taxon>Agaricales</taxon>
        <taxon>Agaricineae</taxon>
        <taxon>Strophariaceae</taxon>
        <taxon>Psilocybe</taxon>
    </lineage>
</organism>
<dbReference type="AlphaFoldDB" id="A0A8H5BW72"/>
<dbReference type="GO" id="GO:0000981">
    <property type="term" value="F:DNA-binding transcription factor activity, RNA polymerase II-specific"/>
    <property type="evidence" value="ECO:0007669"/>
    <property type="project" value="InterPro"/>
</dbReference>
<dbReference type="PANTHER" id="PTHR31845">
    <property type="entry name" value="FINGER DOMAIN PROTEIN, PUTATIVE-RELATED"/>
    <property type="match status" value="1"/>
</dbReference>
<dbReference type="EMBL" id="JAACJJ010000001">
    <property type="protein sequence ID" value="KAF5330366.1"/>
    <property type="molecule type" value="Genomic_DNA"/>
</dbReference>
<dbReference type="GO" id="GO:0006351">
    <property type="term" value="P:DNA-templated transcription"/>
    <property type="evidence" value="ECO:0007669"/>
    <property type="project" value="InterPro"/>
</dbReference>
<feature type="region of interest" description="Disordered" evidence="7">
    <location>
        <begin position="1066"/>
        <end position="1089"/>
    </location>
</feature>
<dbReference type="SUPFAM" id="SSF57701">
    <property type="entry name" value="Zn2/Cys6 DNA-binding domain"/>
    <property type="match status" value="1"/>
</dbReference>
<evidence type="ECO:0000256" key="6">
    <source>
        <dbReference type="ARBA" id="ARBA00023242"/>
    </source>
</evidence>
<protein>
    <recommendedName>
        <fullName evidence="8">Zn(2)-C6 fungal-type domain-containing protein</fullName>
    </recommendedName>
</protein>
<keyword evidence="4" id="KW-0238">DNA-binding</keyword>
<dbReference type="GO" id="GO:0000976">
    <property type="term" value="F:transcription cis-regulatory region binding"/>
    <property type="evidence" value="ECO:0007669"/>
    <property type="project" value="TreeGrafter"/>
</dbReference>
<name>A0A8H5BW72_9AGAR</name>
<feature type="compositionally biased region" description="Polar residues" evidence="7">
    <location>
        <begin position="271"/>
        <end position="294"/>
    </location>
</feature>
<feature type="compositionally biased region" description="Low complexity" evidence="7">
    <location>
        <begin position="110"/>
        <end position="121"/>
    </location>
</feature>
<dbReference type="PROSITE" id="PS50048">
    <property type="entry name" value="ZN2_CY6_FUNGAL_2"/>
    <property type="match status" value="1"/>
</dbReference>
<dbReference type="PROSITE" id="PS00463">
    <property type="entry name" value="ZN2_CY6_FUNGAL_1"/>
    <property type="match status" value="1"/>
</dbReference>
<evidence type="ECO:0000256" key="2">
    <source>
        <dbReference type="ARBA" id="ARBA00022723"/>
    </source>
</evidence>
<dbReference type="GO" id="GO:0005634">
    <property type="term" value="C:nucleus"/>
    <property type="evidence" value="ECO:0007669"/>
    <property type="project" value="UniProtKB-SubCell"/>
</dbReference>
<accession>A0A8H5BW72</accession>
<reference evidence="9 10" key="1">
    <citation type="journal article" date="2020" name="ISME J.">
        <title>Uncovering the hidden diversity of litter-decomposition mechanisms in mushroom-forming fungi.</title>
        <authorList>
            <person name="Floudas D."/>
            <person name="Bentzer J."/>
            <person name="Ahren D."/>
            <person name="Johansson T."/>
            <person name="Persson P."/>
            <person name="Tunlid A."/>
        </authorList>
    </citation>
    <scope>NUCLEOTIDE SEQUENCE [LARGE SCALE GENOMIC DNA]</scope>
    <source>
        <strain evidence="9 10">CBS 101986</strain>
    </source>
</reference>
<feature type="compositionally biased region" description="Basic and acidic residues" evidence="7">
    <location>
        <begin position="184"/>
        <end position="194"/>
    </location>
</feature>
<feature type="compositionally biased region" description="Low complexity" evidence="7">
    <location>
        <begin position="155"/>
        <end position="166"/>
    </location>
</feature>
<feature type="compositionally biased region" description="Low complexity" evidence="7">
    <location>
        <begin position="397"/>
        <end position="427"/>
    </location>
</feature>
<evidence type="ECO:0000259" key="8">
    <source>
        <dbReference type="PROSITE" id="PS50048"/>
    </source>
</evidence>
<dbReference type="InterPro" id="IPR036864">
    <property type="entry name" value="Zn2-C6_fun-type_DNA-bd_sf"/>
</dbReference>
<comment type="subcellular location">
    <subcellularLocation>
        <location evidence="1">Nucleus</location>
    </subcellularLocation>
</comment>
<dbReference type="Gene3D" id="4.10.240.10">
    <property type="entry name" value="Zn(2)-C6 fungal-type DNA-binding domain"/>
    <property type="match status" value="1"/>
</dbReference>
<evidence type="ECO:0000256" key="7">
    <source>
        <dbReference type="SAM" id="MobiDB-lite"/>
    </source>
</evidence>
<feature type="compositionally biased region" description="Polar residues" evidence="7">
    <location>
        <begin position="917"/>
        <end position="937"/>
    </location>
</feature>
<evidence type="ECO:0000256" key="3">
    <source>
        <dbReference type="ARBA" id="ARBA00023015"/>
    </source>
</evidence>
<keyword evidence="6" id="KW-0539">Nucleus</keyword>
<gene>
    <name evidence="9" type="ORF">D9619_005271</name>
</gene>
<feature type="region of interest" description="Disordered" evidence="7">
    <location>
        <begin position="885"/>
        <end position="956"/>
    </location>
</feature>
<feature type="region of interest" description="Disordered" evidence="7">
    <location>
        <begin position="271"/>
        <end position="384"/>
    </location>
</feature>
<keyword evidence="3" id="KW-0805">Transcription regulation</keyword>
<feature type="compositionally biased region" description="Low complexity" evidence="7">
    <location>
        <begin position="342"/>
        <end position="353"/>
    </location>
</feature>
<feature type="compositionally biased region" description="Low complexity" evidence="7">
    <location>
        <begin position="70"/>
        <end position="99"/>
    </location>
</feature>
<feature type="compositionally biased region" description="Low complexity" evidence="7">
    <location>
        <begin position="904"/>
        <end position="916"/>
    </location>
</feature>
<comment type="caution">
    <text evidence="9">The sequence shown here is derived from an EMBL/GenBank/DDBJ whole genome shotgun (WGS) entry which is preliminary data.</text>
</comment>
<proteinExistence type="predicted"/>
<feature type="compositionally biased region" description="Polar residues" evidence="7">
    <location>
        <begin position="122"/>
        <end position="134"/>
    </location>
</feature>
<feature type="region of interest" description="Disordered" evidence="7">
    <location>
        <begin position="47"/>
        <end position="201"/>
    </location>
</feature>
<feature type="compositionally biased region" description="Polar residues" evidence="7">
    <location>
        <begin position="331"/>
        <end position="341"/>
    </location>
</feature>
<feature type="region of interest" description="Disordered" evidence="7">
    <location>
        <begin position="397"/>
        <end position="457"/>
    </location>
</feature>
<sequence>MFELRSMPPSPYAYSSTSDSPLPLAYAPQPSYYNHLQYEINNYPMNHDHQQQQQQQQHTMQPPPSPSIPIDPALALYPPYYGNYQQQQHHQQHQQHQYPPSHPHPHAHAPQHLPAHLALPPNYSSPSSQGSDTIGTPPADHMYPSSGYSNGKRPASSMSTGAGSAAKKQRKDDGGDEEAQSPVADKDSKDEPKPKPTRGSRACTVCRRLKMKCVGAEQGPPCKRCQAGNHECIFEESNRGKRSSKKHEILTRSLRKMERTLDTVLRSIGNPSIASGMISRSPSPDNAAATSHHGTQALLGRSPSPGLGLSAASGSGSGGAGPSSGIGGINPNATQNHSSQYASPSASFAGPSHSHSHAHGQAPIRPKQQPGSPKLHSLPDNSLNPLGLLAEASLANRRAQQQASASGFAARPSSSAAGKSGSAAQRSSGGGVGGSGHGAGAGSGDSQETPKVGVASDNYFKPGPMTILPLRRLYIERQVQPEMLSYVSTEEVVALFNIFFDHIHMHCNLLDRNFHTPSLVCSRSPFLLTTICSIASKFYTEKPDLHPRLTELAKRLAFSVPAKGYKSVEIVQAYLLLALWGCGAVERYEQDKTWLLLGMAIRMGTDLNLHRKTAMASSDTAEGRAREIEVHNRERTWIMCFCLDRSFSAQMGKPNSVKEDYIIRHTTEWYTSPVAGATDASLAAYAELQRILSRSLEFLYSGTDSPSGLQVHCDYLLVIKNFETQLASWKYQWVDNASWPGETPPAAEYKKMMSQFYFNYANLVLNSFGLQDALERCPVNIGHFFGRVHTSAHACATIVRDQLGPSGYMKYSPDSHFVQTSYAVLSLLKLVRPEFSAFLDNEQSTLNLVRDVADVLDNIAANPLHTPALYSGFLRALISAKLDAQPSSRQQSVNGDEPIHDADQNQQQGQSQDAQNHTSDQMNGNNGVQSGTQTPNSGMFPHGIFGGSSSGMHGPEGLLHEFQFDSEMGPVADMSTFPPTMAPNPSEDALAGALTMENILSSGFWDSMLVPGYNSMDGLSGGFVFGAGGSGLITPRFGVSPMQSGANTPGRMPGHGAITQTTINAAFDSNNSNPAGRSKLGESGLKSDS</sequence>
<dbReference type="Proteomes" id="UP000567179">
    <property type="component" value="Unassembled WGS sequence"/>
</dbReference>
<feature type="region of interest" description="Disordered" evidence="7">
    <location>
        <begin position="1"/>
        <end position="21"/>
    </location>
</feature>
<evidence type="ECO:0000256" key="4">
    <source>
        <dbReference type="ARBA" id="ARBA00023125"/>
    </source>
</evidence>
<dbReference type="Pfam" id="PF04082">
    <property type="entry name" value="Fungal_trans"/>
    <property type="match status" value="1"/>
</dbReference>
<keyword evidence="10" id="KW-1185">Reference proteome</keyword>
<feature type="compositionally biased region" description="Gly residues" evidence="7">
    <location>
        <begin position="428"/>
        <end position="443"/>
    </location>
</feature>
<feature type="compositionally biased region" description="Gly residues" evidence="7">
    <location>
        <begin position="315"/>
        <end position="328"/>
    </location>
</feature>
<dbReference type="SMART" id="SM00906">
    <property type="entry name" value="Fungal_trans"/>
    <property type="match status" value="1"/>
</dbReference>
<feature type="compositionally biased region" description="Polar residues" evidence="7">
    <location>
        <begin position="1066"/>
        <end position="1075"/>
    </location>
</feature>
<dbReference type="InterPro" id="IPR007219">
    <property type="entry name" value="XnlR_reg_dom"/>
</dbReference>
<evidence type="ECO:0000256" key="5">
    <source>
        <dbReference type="ARBA" id="ARBA00023163"/>
    </source>
</evidence>
<keyword evidence="2" id="KW-0479">Metal-binding</keyword>
<evidence type="ECO:0000313" key="9">
    <source>
        <dbReference type="EMBL" id="KAF5330366.1"/>
    </source>
</evidence>
<evidence type="ECO:0000313" key="10">
    <source>
        <dbReference type="Proteomes" id="UP000567179"/>
    </source>
</evidence>
<evidence type="ECO:0000256" key="1">
    <source>
        <dbReference type="ARBA" id="ARBA00004123"/>
    </source>
</evidence>
<dbReference type="PANTHER" id="PTHR31845:SF19">
    <property type="entry name" value="TRANSCRIPTION FACTOR DOMAIN-CONTAINING PROTEIN"/>
    <property type="match status" value="1"/>
</dbReference>
<feature type="domain" description="Zn(2)-C6 fungal-type" evidence="8">
    <location>
        <begin position="202"/>
        <end position="234"/>
    </location>
</feature>
<dbReference type="InterPro" id="IPR051089">
    <property type="entry name" value="prtT"/>
</dbReference>
<dbReference type="CDD" id="cd12148">
    <property type="entry name" value="fungal_TF_MHR"/>
    <property type="match status" value="1"/>
</dbReference>
<dbReference type="CDD" id="cd00067">
    <property type="entry name" value="GAL4"/>
    <property type="match status" value="1"/>
</dbReference>
<dbReference type="GO" id="GO:0008270">
    <property type="term" value="F:zinc ion binding"/>
    <property type="evidence" value="ECO:0007669"/>
    <property type="project" value="InterPro"/>
</dbReference>
<dbReference type="OrthoDB" id="3429912at2759"/>
<keyword evidence="5" id="KW-0804">Transcription</keyword>
<dbReference type="Pfam" id="PF00172">
    <property type="entry name" value="Zn_clus"/>
    <property type="match status" value="1"/>
</dbReference>
<dbReference type="SMART" id="SM00066">
    <property type="entry name" value="GAL4"/>
    <property type="match status" value="1"/>
</dbReference>